<keyword evidence="2" id="KW-1185">Reference proteome</keyword>
<evidence type="ECO:0000313" key="1">
    <source>
        <dbReference type="EMBL" id="OBZ76723.1"/>
    </source>
</evidence>
<sequence length="259" mass="28771">MSVHTHGIDEVSFDINTEPLVFTSEPTPGLDDHDLADVQLAPLRNSLTSPKSCLNSPEQPFPSLPVEIIIQILDLTASLSRRSASSISSVSTWARELALPYLFSTIIHRATPSIFAGITSVNSLLQYRSSQAKTPEKCGRYVRNLWIESIGIGTPSSEVDTLRSCPNVENLALPSASLRVLYTAIQIAAAEKYQPSQPQTQFLGRLYSITLITHTFRYDWHILIRVYLSNGKPLLDAITRLRILDMKISGYVPYLLSQT</sequence>
<dbReference type="STRING" id="5627.A0A1C7MIJ4"/>
<gene>
    <name evidence="1" type="ORF">A0H81_03914</name>
</gene>
<dbReference type="OrthoDB" id="2795673at2759"/>
<reference evidence="1 2" key="1">
    <citation type="submission" date="2016-03" db="EMBL/GenBank/DDBJ databases">
        <title>Whole genome sequencing of Grifola frondosa 9006-11.</title>
        <authorList>
            <person name="Min B."/>
            <person name="Park H."/>
            <person name="Kim J.-G."/>
            <person name="Cho H."/>
            <person name="Oh Y.-L."/>
            <person name="Kong W.-S."/>
            <person name="Choi I.-G."/>
        </authorList>
    </citation>
    <scope>NUCLEOTIDE SEQUENCE [LARGE SCALE GENOMIC DNA]</scope>
    <source>
        <strain evidence="1 2">9006-11</strain>
    </source>
</reference>
<evidence type="ECO:0000313" key="2">
    <source>
        <dbReference type="Proteomes" id="UP000092993"/>
    </source>
</evidence>
<dbReference type="AlphaFoldDB" id="A0A1C7MIJ4"/>
<proteinExistence type="predicted"/>
<organism evidence="1 2">
    <name type="scientific">Grifola frondosa</name>
    <name type="common">Maitake</name>
    <name type="synonym">Polyporus frondosus</name>
    <dbReference type="NCBI Taxonomy" id="5627"/>
    <lineage>
        <taxon>Eukaryota</taxon>
        <taxon>Fungi</taxon>
        <taxon>Dikarya</taxon>
        <taxon>Basidiomycota</taxon>
        <taxon>Agaricomycotina</taxon>
        <taxon>Agaricomycetes</taxon>
        <taxon>Polyporales</taxon>
        <taxon>Grifolaceae</taxon>
        <taxon>Grifola</taxon>
    </lineage>
</organism>
<dbReference type="Proteomes" id="UP000092993">
    <property type="component" value="Unassembled WGS sequence"/>
</dbReference>
<name>A0A1C7MIJ4_GRIFR</name>
<dbReference type="EMBL" id="LUGG01000003">
    <property type="protein sequence ID" value="OBZ76723.1"/>
    <property type="molecule type" value="Genomic_DNA"/>
</dbReference>
<accession>A0A1C7MIJ4</accession>
<comment type="caution">
    <text evidence="1">The sequence shown here is derived from an EMBL/GenBank/DDBJ whole genome shotgun (WGS) entry which is preliminary data.</text>
</comment>
<protein>
    <submittedName>
        <fullName evidence="1">Uncharacterized protein</fullName>
    </submittedName>
</protein>